<dbReference type="Proteomes" id="UP000237749">
    <property type="component" value="Unassembled WGS sequence"/>
</dbReference>
<dbReference type="PIRSF" id="PIRSF016839">
    <property type="entry name" value="PhP"/>
    <property type="match status" value="1"/>
</dbReference>
<evidence type="ECO:0000313" key="6">
    <source>
        <dbReference type="Proteomes" id="UP000237749"/>
    </source>
</evidence>
<dbReference type="Pfam" id="PF02126">
    <property type="entry name" value="PTE"/>
    <property type="match status" value="1"/>
</dbReference>
<feature type="binding site" evidence="3">
    <location>
        <position position="155"/>
    </location>
    <ligand>
        <name>a divalent metal cation</name>
        <dbReference type="ChEBI" id="CHEBI:60240"/>
        <label>2</label>
    </ligand>
</feature>
<sequence length="292" mass="32864">MKKGYTMMHEHITIDLSGIKNDEDCRLDCFEESQKELCRLYELGVRRILDVTNIGMGRNSNYCRLMEENTGIQILSSTGFYKEPFLPDFVYTMSVRELAELAVKEISEGIVNTGIKASVIGEFGTSKDTFTEMERKVFDSMALAAVQTGAVVTTHTTLGTMALEQAEYLKAEGVKPENIIIGHLDLSQNPDTIISVLKEGVNIGFDTVGKNNYCPDTFRAQMLKRIAKEGYLDQVVLSMDITRKSHLKKWGGPGYAYLIETFLPMLLEYGLSEEQTQQLMIDNPNRILKQEA</sequence>
<name>A0A2S6HR37_9FIRM</name>
<keyword evidence="6" id="KW-1185">Reference proteome</keyword>
<reference evidence="5 6" key="1">
    <citation type="submission" date="2018-02" db="EMBL/GenBank/DDBJ databases">
        <title>Genomic Encyclopedia of Archaeal and Bacterial Type Strains, Phase II (KMG-II): from individual species to whole genera.</title>
        <authorList>
            <person name="Goeker M."/>
        </authorList>
    </citation>
    <scope>NUCLEOTIDE SEQUENCE [LARGE SCALE GENOMIC DNA]</scope>
    <source>
        <strain evidence="5 6">DSM 3808</strain>
    </source>
</reference>
<dbReference type="PANTHER" id="PTHR10819:SF3">
    <property type="entry name" value="PHOSPHOTRIESTERASE-RELATED PROTEIN"/>
    <property type="match status" value="1"/>
</dbReference>
<dbReference type="AlphaFoldDB" id="A0A2S6HR37"/>
<feature type="binding site" evidence="3">
    <location>
        <position position="122"/>
    </location>
    <ligand>
        <name>a divalent metal cation</name>
        <dbReference type="ChEBI" id="CHEBI:60240"/>
        <label>2</label>
    </ligand>
</feature>
<comment type="caution">
    <text evidence="5">The sequence shown here is derived from an EMBL/GenBank/DDBJ whole genome shotgun (WGS) entry which is preliminary data.</text>
</comment>
<comment type="cofactor">
    <cofactor evidence="3">
        <name>a divalent metal cation</name>
        <dbReference type="ChEBI" id="CHEBI:60240"/>
    </cofactor>
    <text evidence="3">Binds 2 divalent metal cations per subunit.</text>
</comment>
<proteinExistence type="inferred from homology"/>
<dbReference type="OrthoDB" id="105927at2"/>
<keyword evidence="2" id="KW-0378">Hydrolase</keyword>
<dbReference type="Gene3D" id="3.20.20.140">
    <property type="entry name" value="Metal-dependent hydrolases"/>
    <property type="match status" value="1"/>
</dbReference>
<dbReference type="InterPro" id="IPR032466">
    <property type="entry name" value="Metal_Hydrolase"/>
</dbReference>
<protein>
    <submittedName>
        <fullName evidence="5">Phosphotriesterase-related protein</fullName>
    </submittedName>
</protein>
<feature type="binding site" evidence="3">
    <location>
        <position position="9"/>
    </location>
    <ligand>
        <name>a divalent metal cation</name>
        <dbReference type="ChEBI" id="CHEBI:60240"/>
        <label>1</label>
    </ligand>
</feature>
<feature type="binding site" evidence="3">
    <location>
        <position position="183"/>
    </location>
    <ligand>
        <name>a divalent metal cation</name>
        <dbReference type="ChEBI" id="CHEBI:60240"/>
        <label>2</label>
    </ligand>
</feature>
<feature type="binding site" evidence="3">
    <location>
        <position position="240"/>
    </location>
    <ligand>
        <name>a divalent metal cation</name>
        <dbReference type="ChEBI" id="CHEBI:60240"/>
        <label>1</label>
    </ligand>
</feature>
<comment type="similarity">
    <text evidence="4">Belongs to the metallo-dependent hydrolases superfamily. Phosphotriesterase family.</text>
</comment>
<evidence type="ECO:0000256" key="4">
    <source>
        <dbReference type="PROSITE-ProRule" id="PRU00679"/>
    </source>
</evidence>
<dbReference type="PROSITE" id="PS51347">
    <property type="entry name" value="PHOSPHOTRIESTERASE_2"/>
    <property type="match status" value="1"/>
</dbReference>
<evidence type="ECO:0000256" key="1">
    <source>
        <dbReference type="ARBA" id="ARBA00022723"/>
    </source>
</evidence>
<dbReference type="SUPFAM" id="SSF51556">
    <property type="entry name" value="Metallo-dependent hydrolases"/>
    <property type="match status" value="1"/>
</dbReference>
<keyword evidence="1 3" id="KW-0479">Metal-binding</keyword>
<evidence type="ECO:0000256" key="2">
    <source>
        <dbReference type="ARBA" id="ARBA00022801"/>
    </source>
</evidence>
<gene>
    <name evidence="5" type="ORF">BXY41_10722</name>
</gene>
<organism evidence="5 6">
    <name type="scientific">Lacrimispora xylanisolvens</name>
    <dbReference type="NCBI Taxonomy" id="384636"/>
    <lineage>
        <taxon>Bacteria</taxon>
        <taxon>Bacillati</taxon>
        <taxon>Bacillota</taxon>
        <taxon>Clostridia</taxon>
        <taxon>Lachnospirales</taxon>
        <taxon>Lachnospiraceae</taxon>
        <taxon>Lacrimispora</taxon>
    </lineage>
</organism>
<accession>A0A2S6HR37</accession>
<dbReference type="InterPro" id="IPR001559">
    <property type="entry name" value="Phosphotriesterase"/>
</dbReference>
<dbReference type="GO" id="GO:0016787">
    <property type="term" value="F:hydrolase activity"/>
    <property type="evidence" value="ECO:0007669"/>
    <property type="project" value="UniProtKB-KW"/>
</dbReference>
<comment type="caution">
    <text evidence="4">Lacks conserved residue(s) required for the propagation of feature annotation.</text>
</comment>
<dbReference type="EMBL" id="PTJA01000007">
    <property type="protein sequence ID" value="PPK80094.1"/>
    <property type="molecule type" value="Genomic_DNA"/>
</dbReference>
<feature type="binding site" evidence="3">
    <location>
        <position position="122"/>
    </location>
    <ligand>
        <name>a divalent metal cation</name>
        <dbReference type="ChEBI" id="CHEBI:60240"/>
        <label>1</label>
    </ligand>
</feature>
<dbReference type="PANTHER" id="PTHR10819">
    <property type="entry name" value="PHOSPHOTRIESTERASE-RELATED"/>
    <property type="match status" value="1"/>
</dbReference>
<evidence type="ECO:0000256" key="3">
    <source>
        <dbReference type="PIRSR" id="PIRSR601559-52"/>
    </source>
</evidence>
<feature type="binding site" evidence="3">
    <location>
        <position position="11"/>
    </location>
    <ligand>
        <name>a divalent metal cation</name>
        <dbReference type="ChEBI" id="CHEBI:60240"/>
        <label>1</label>
    </ligand>
</feature>
<evidence type="ECO:0000313" key="5">
    <source>
        <dbReference type="EMBL" id="PPK80094.1"/>
    </source>
</evidence>
<dbReference type="RefSeq" id="WP_104437432.1">
    <property type="nucleotide sequence ID" value="NZ_PTJA01000007.1"/>
</dbReference>
<dbReference type="GO" id="GO:0008270">
    <property type="term" value="F:zinc ion binding"/>
    <property type="evidence" value="ECO:0007669"/>
    <property type="project" value="InterPro"/>
</dbReference>